<dbReference type="AlphaFoldDB" id="A0A1V3WVR4"/>
<accession>A0A1V3WVR4</accession>
<evidence type="ECO:0000256" key="1">
    <source>
        <dbReference type="SAM" id="MobiDB-lite"/>
    </source>
</evidence>
<sequence length="75" mass="7735">MGLAGTGTATELVAWINGHPEFVDFPVDLGHERVVIIGNGNVALDLARVLTADPGPGPNRHRRSCAAGVPRLGGP</sequence>
<organism evidence="2 3">
    <name type="scientific">Mycobacterium kansasii</name>
    <dbReference type="NCBI Taxonomy" id="1768"/>
    <lineage>
        <taxon>Bacteria</taxon>
        <taxon>Bacillati</taxon>
        <taxon>Actinomycetota</taxon>
        <taxon>Actinomycetes</taxon>
        <taxon>Mycobacteriales</taxon>
        <taxon>Mycobacteriaceae</taxon>
        <taxon>Mycobacterium</taxon>
    </lineage>
</organism>
<feature type="region of interest" description="Disordered" evidence="1">
    <location>
        <begin position="53"/>
        <end position="75"/>
    </location>
</feature>
<dbReference type="SUPFAM" id="SSF51905">
    <property type="entry name" value="FAD/NAD(P)-binding domain"/>
    <property type="match status" value="1"/>
</dbReference>
<dbReference type="Gene3D" id="3.50.50.60">
    <property type="entry name" value="FAD/NAD(P)-binding domain"/>
    <property type="match status" value="1"/>
</dbReference>
<proteinExistence type="predicted"/>
<dbReference type="EMBL" id="MVBM01000006">
    <property type="protein sequence ID" value="OOK70636.1"/>
    <property type="molecule type" value="Genomic_DNA"/>
</dbReference>
<evidence type="ECO:0000313" key="3">
    <source>
        <dbReference type="Proteomes" id="UP000189229"/>
    </source>
</evidence>
<comment type="caution">
    <text evidence="2">The sequence shown here is derived from an EMBL/GenBank/DDBJ whole genome shotgun (WGS) entry which is preliminary data.</text>
</comment>
<reference evidence="2 3" key="1">
    <citation type="submission" date="2017-02" db="EMBL/GenBank/DDBJ databases">
        <title>Complete genome sequences of Mycobacterium kansasii strains isolated from rhesus macaques.</title>
        <authorList>
            <person name="Panda A."/>
            <person name="Nagaraj S."/>
            <person name="Zhao X."/>
            <person name="Tettelin H."/>
            <person name="Detolla L.J."/>
        </authorList>
    </citation>
    <scope>NUCLEOTIDE SEQUENCE [LARGE SCALE GENOMIC DNA]</scope>
    <source>
        <strain evidence="2 3">11-3813</strain>
    </source>
</reference>
<gene>
    <name evidence="2" type="ORF">BZL30_6062</name>
</gene>
<dbReference type="Proteomes" id="UP000189229">
    <property type="component" value="Unassembled WGS sequence"/>
</dbReference>
<dbReference type="InterPro" id="IPR036188">
    <property type="entry name" value="FAD/NAD-bd_sf"/>
</dbReference>
<name>A0A1V3WVR4_MYCKA</name>
<evidence type="ECO:0000313" key="2">
    <source>
        <dbReference type="EMBL" id="OOK70636.1"/>
    </source>
</evidence>
<protein>
    <submittedName>
        <fullName evidence="2">Putative nADPH-ferredoxin reductase fprA</fullName>
    </submittedName>
</protein>